<name>A0A183IJM7_9BILA</name>
<proteinExistence type="predicted"/>
<feature type="compositionally biased region" description="Acidic residues" evidence="3">
    <location>
        <begin position="36"/>
        <end position="46"/>
    </location>
</feature>
<dbReference type="Gene3D" id="1.20.920.10">
    <property type="entry name" value="Bromodomain-like"/>
    <property type="match status" value="1"/>
</dbReference>
<organism evidence="7">
    <name type="scientific">Soboliphyme baturini</name>
    <dbReference type="NCBI Taxonomy" id="241478"/>
    <lineage>
        <taxon>Eukaryota</taxon>
        <taxon>Metazoa</taxon>
        <taxon>Ecdysozoa</taxon>
        <taxon>Nematoda</taxon>
        <taxon>Enoplea</taxon>
        <taxon>Dorylaimia</taxon>
        <taxon>Dioctophymatida</taxon>
        <taxon>Dioctophymatoidea</taxon>
        <taxon>Soboliphymatidae</taxon>
        <taxon>Soboliphyme</taxon>
    </lineage>
</organism>
<feature type="region of interest" description="Disordered" evidence="3">
    <location>
        <begin position="22"/>
        <end position="100"/>
    </location>
</feature>
<evidence type="ECO:0000259" key="4">
    <source>
        <dbReference type="PROSITE" id="PS50014"/>
    </source>
</evidence>
<dbReference type="PROSITE" id="PS50014">
    <property type="entry name" value="BROMODOMAIN_2"/>
    <property type="match status" value="1"/>
</dbReference>
<reference evidence="5 6" key="2">
    <citation type="submission" date="2018-11" db="EMBL/GenBank/DDBJ databases">
        <authorList>
            <consortium name="Pathogen Informatics"/>
        </authorList>
    </citation>
    <scope>NUCLEOTIDE SEQUENCE [LARGE SCALE GENOMIC DNA]</scope>
</reference>
<evidence type="ECO:0000256" key="1">
    <source>
        <dbReference type="ARBA" id="ARBA00023117"/>
    </source>
</evidence>
<feature type="compositionally biased region" description="Basic and acidic residues" evidence="3">
    <location>
        <begin position="63"/>
        <end position="77"/>
    </location>
</feature>
<dbReference type="SUPFAM" id="SSF47370">
    <property type="entry name" value="Bromodomain"/>
    <property type="match status" value="1"/>
</dbReference>
<dbReference type="InterPro" id="IPR051831">
    <property type="entry name" value="Bromodomain_contain_prot"/>
</dbReference>
<feature type="compositionally biased region" description="Polar residues" evidence="3">
    <location>
        <begin position="78"/>
        <end position="90"/>
    </location>
</feature>
<sequence>MSLDGADPKWWQADGSLKLVLRVPKESDVVSASESSDAELASEEESCEKVSNTEVECDTDNQEEGKNNYEEREDPTSRAESNIKTSNDATGSRLHMGTSSQSSMTQFTPLQLLLDYYLRVFEKKDPEHYFLYPVSDKVAPKYSKIIKTPIDFIKIRRKIIDNEYRNLLELKNDMELIAQNAFTYNQPNTVYSIAARKLMGIIEHMFSKVCFFQRCISKPSFMLLFLCKLRIWVDYAHSVVFYINEYKEHV</sequence>
<dbReference type="PRINTS" id="PR00503">
    <property type="entry name" value="BROMODOMAIN"/>
</dbReference>
<feature type="domain" description="Bromo" evidence="4">
    <location>
        <begin position="122"/>
        <end position="192"/>
    </location>
</feature>
<accession>A0A183IJM7</accession>
<keyword evidence="1 2" id="KW-0103">Bromodomain</keyword>
<evidence type="ECO:0000313" key="7">
    <source>
        <dbReference type="WBParaSite" id="SBAD_0000399401-mRNA-1"/>
    </source>
</evidence>
<gene>
    <name evidence="5" type="ORF">SBAD_LOCUS3823</name>
</gene>
<dbReference type="GO" id="GO:0006357">
    <property type="term" value="P:regulation of transcription by RNA polymerase II"/>
    <property type="evidence" value="ECO:0007669"/>
    <property type="project" value="TreeGrafter"/>
</dbReference>
<dbReference type="InterPro" id="IPR036427">
    <property type="entry name" value="Bromodomain-like_sf"/>
</dbReference>
<dbReference type="PANTHER" id="PTHR22881">
    <property type="entry name" value="BROMODOMAIN CONTAINING PROTEIN"/>
    <property type="match status" value="1"/>
</dbReference>
<dbReference type="AlphaFoldDB" id="A0A183IJM7"/>
<dbReference type="GO" id="GO:0005634">
    <property type="term" value="C:nucleus"/>
    <property type="evidence" value="ECO:0007669"/>
    <property type="project" value="TreeGrafter"/>
</dbReference>
<keyword evidence="6" id="KW-1185">Reference proteome</keyword>
<dbReference type="SMART" id="SM00297">
    <property type="entry name" value="BROMO"/>
    <property type="match status" value="1"/>
</dbReference>
<dbReference type="Proteomes" id="UP000270296">
    <property type="component" value="Unassembled WGS sequence"/>
</dbReference>
<dbReference type="PANTHER" id="PTHR22881:SF27">
    <property type="entry name" value="BROMODOMAIN CONTAINING 7_9"/>
    <property type="match status" value="1"/>
</dbReference>
<dbReference type="EMBL" id="UZAM01007972">
    <property type="protein sequence ID" value="VDP02485.1"/>
    <property type="molecule type" value="Genomic_DNA"/>
</dbReference>
<evidence type="ECO:0000256" key="2">
    <source>
        <dbReference type="PROSITE-ProRule" id="PRU00035"/>
    </source>
</evidence>
<evidence type="ECO:0000256" key="3">
    <source>
        <dbReference type="SAM" id="MobiDB-lite"/>
    </source>
</evidence>
<dbReference type="WBParaSite" id="SBAD_0000399401-mRNA-1">
    <property type="protein sequence ID" value="SBAD_0000399401-mRNA-1"/>
    <property type="gene ID" value="SBAD_0000399401"/>
</dbReference>
<dbReference type="OrthoDB" id="21648at2759"/>
<evidence type="ECO:0000313" key="5">
    <source>
        <dbReference type="EMBL" id="VDP02485.1"/>
    </source>
</evidence>
<dbReference type="Pfam" id="PF00439">
    <property type="entry name" value="Bromodomain"/>
    <property type="match status" value="1"/>
</dbReference>
<evidence type="ECO:0000313" key="6">
    <source>
        <dbReference type="Proteomes" id="UP000270296"/>
    </source>
</evidence>
<reference evidence="7" key="1">
    <citation type="submission" date="2016-06" db="UniProtKB">
        <authorList>
            <consortium name="WormBaseParasite"/>
        </authorList>
    </citation>
    <scope>IDENTIFICATION</scope>
</reference>
<dbReference type="InterPro" id="IPR001487">
    <property type="entry name" value="Bromodomain"/>
</dbReference>
<protein>
    <submittedName>
        <fullName evidence="7">Bromo domain-containing protein</fullName>
    </submittedName>
</protein>